<protein>
    <submittedName>
        <fullName evidence="2">Putative glycosyl transferase group 2 family protein</fullName>
    </submittedName>
</protein>
<keyword evidence="3" id="KW-1185">Reference proteome</keyword>
<dbReference type="Gene3D" id="3.90.550.10">
    <property type="entry name" value="Spore Coat Polysaccharide Biosynthesis Protein SpsA, Chain A"/>
    <property type="match status" value="1"/>
</dbReference>
<evidence type="ECO:0000313" key="3">
    <source>
        <dbReference type="Proteomes" id="UP000185911"/>
    </source>
</evidence>
<dbReference type="SUPFAM" id="SSF53448">
    <property type="entry name" value="Nucleotide-diphospho-sugar transferases"/>
    <property type="match status" value="1"/>
</dbReference>
<sequence>MKNKSLCRPLLTVCIPAYNRASLLSPLLESILCQDFDDFDVLICEDGSPDRAAIAGVVLQYQQTYPGRIHYEENAVNLGYDGNIRQLVECANGQYCVFMGNDDLMCSGALAAIASAIQRTPDCGVVVRTYATFEKSPDELKQVFRYFPQEHVIPAGEQAMFTAYRRSVVIPGMVIHRESALAVATTRFDGTLLYQLYLVGMILAKRSVIFVPQIIALRRDGTPPDFGNSASERGKFVPHDQTPESSIHFMQGMLAIAKFVGDATLENVFSPIRSDIGNYAYPILSIQAKRPLPVFVKYGVALARLGLWRYPLFHLYFVTLLLIGPDRSDSIIKMIKRRLGHTPRFGAARESHK</sequence>
<dbReference type="Proteomes" id="UP000185911">
    <property type="component" value="Unassembled WGS sequence"/>
</dbReference>
<reference evidence="2 3" key="1">
    <citation type="submission" date="2017-01" db="EMBL/GenBank/DDBJ databases">
        <title>Genome sequence of Rhodoferax antarcticus ANT.BR, a psychrophilic purple nonsulfur bacterium from an Antarctic microbial mat.</title>
        <authorList>
            <person name="Baker J."/>
            <person name="Riester C."/>
            <person name="Skinner B."/>
            <person name="Newell A."/>
            <person name="Swingley W."/>
            <person name="Madigan M."/>
            <person name="Jung D."/>
            <person name="Asao M."/>
            <person name="Chen M."/>
            <person name="Loughlin P."/>
            <person name="Pan H."/>
            <person name="Lin S."/>
            <person name="Li N."/>
            <person name="Shaw J."/>
            <person name="Prado M."/>
            <person name="Sherman C."/>
            <person name="Li X."/>
            <person name="Tang J."/>
            <person name="Blankenship R."/>
            <person name="Zhao T."/>
            <person name="Touchman J."/>
            <person name="Sattley M."/>
        </authorList>
    </citation>
    <scope>NUCLEOTIDE SEQUENCE [LARGE SCALE GENOMIC DNA]</scope>
    <source>
        <strain evidence="2 3">ANT.BR</strain>
    </source>
</reference>
<dbReference type="RefSeq" id="WP_075585189.1">
    <property type="nucleotide sequence ID" value="NZ_MSYM01000005.1"/>
</dbReference>
<comment type="caution">
    <text evidence="2">The sequence shown here is derived from an EMBL/GenBank/DDBJ whole genome shotgun (WGS) entry which is preliminary data.</text>
</comment>
<keyword evidence="2" id="KW-0808">Transferase</keyword>
<dbReference type="STRING" id="81479.RA876_17065"/>
<dbReference type="AlphaFoldDB" id="A0A1Q8YK29"/>
<feature type="domain" description="Glycosyltransferase 2-like" evidence="1">
    <location>
        <begin position="12"/>
        <end position="142"/>
    </location>
</feature>
<dbReference type="CDD" id="cd00761">
    <property type="entry name" value="Glyco_tranf_GTA_type"/>
    <property type="match status" value="1"/>
</dbReference>
<dbReference type="PANTHER" id="PTHR22916">
    <property type="entry name" value="GLYCOSYLTRANSFERASE"/>
    <property type="match status" value="1"/>
</dbReference>
<evidence type="ECO:0000259" key="1">
    <source>
        <dbReference type="Pfam" id="PF00535"/>
    </source>
</evidence>
<dbReference type="InterPro" id="IPR001173">
    <property type="entry name" value="Glyco_trans_2-like"/>
</dbReference>
<dbReference type="PANTHER" id="PTHR22916:SF3">
    <property type="entry name" value="UDP-GLCNAC:BETAGAL BETA-1,3-N-ACETYLGLUCOSAMINYLTRANSFERASE-LIKE PROTEIN 1"/>
    <property type="match status" value="1"/>
</dbReference>
<organism evidence="2 3">
    <name type="scientific">Rhodoferax antarcticus ANT.BR</name>
    <dbReference type="NCBI Taxonomy" id="1111071"/>
    <lineage>
        <taxon>Bacteria</taxon>
        <taxon>Pseudomonadati</taxon>
        <taxon>Pseudomonadota</taxon>
        <taxon>Betaproteobacteria</taxon>
        <taxon>Burkholderiales</taxon>
        <taxon>Comamonadaceae</taxon>
        <taxon>Rhodoferax</taxon>
    </lineage>
</organism>
<accession>A0A1Q8YK29</accession>
<dbReference type="EMBL" id="MSYM01000005">
    <property type="protein sequence ID" value="OLP08325.1"/>
    <property type="molecule type" value="Genomic_DNA"/>
</dbReference>
<dbReference type="InterPro" id="IPR029044">
    <property type="entry name" value="Nucleotide-diphossugar_trans"/>
</dbReference>
<dbReference type="Pfam" id="PF00535">
    <property type="entry name" value="Glycos_transf_2"/>
    <property type="match status" value="1"/>
</dbReference>
<gene>
    <name evidence="2" type="ORF">BLL52_0613</name>
</gene>
<evidence type="ECO:0000313" key="2">
    <source>
        <dbReference type="EMBL" id="OLP08325.1"/>
    </source>
</evidence>
<proteinExistence type="predicted"/>
<dbReference type="GO" id="GO:0016758">
    <property type="term" value="F:hexosyltransferase activity"/>
    <property type="evidence" value="ECO:0007669"/>
    <property type="project" value="UniProtKB-ARBA"/>
</dbReference>
<name>A0A1Q8YK29_9BURK</name>